<protein>
    <submittedName>
        <fullName evidence="5">DUF4124 domain-containing protein</fullName>
    </submittedName>
</protein>
<keyword evidence="1" id="KW-0175">Coiled coil</keyword>
<dbReference type="Pfam" id="PF13511">
    <property type="entry name" value="DUF4124"/>
    <property type="match status" value="1"/>
</dbReference>
<feature type="chain" id="PRO_5028978428" evidence="3">
    <location>
        <begin position="24"/>
        <end position="230"/>
    </location>
</feature>
<accession>A0A7H0HCE4</accession>
<proteinExistence type="predicted"/>
<evidence type="ECO:0000259" key="4">
    <source>
        <dbReference type="Pfam" id="PF13511"/>
    </source>
</evidence>
<evidence type="ECO:0000256" key="3">
    <source>
        <dbReference type="SAM" id="SignalP"/>
    </source>
</evidence>
<feature type="region of interest" description="Disordered" evidence="2">
    <location>
        <begin position="77"/>
        <end position="101"/>
    </location>
</feature>
<feature type="coiled-coil region" evidence="1">
    <location>
        <begin position="130"/>
        <end position="157"/>
    </location>
</feature>
<dbReference type="Proteomes" id="UP000516057">
    <property type="component" value="Chromosome"/>
</dbReference>
<evidence type="ECO:0000313" key="5">
    <source>
        <dbReference type="EMBL" id="QNP58210.1"/>
    </source>
</evidence>
<evidence type="ECO:0000313" key="6">
    <source>
        <dbReference type="Proteomes" id="UP000516057"/>
    </source>
</evidence>
<organism evidence="5 6">
    <name type="scientific">Paenacidovorax monticola</name>
    <dbReference type="NCBI Taxonomy" id="1926868"/>
    <lineage>
        <taxon>Bacteria</taxon>
        <taxon>Pseudomonadati</taxon>
        <taxon>Pseudomonadota</taxon>
        <taxon>Betaproteobacteria</taxon>
        <taxon>Burkholderiales</taxon>
        <taxon>Comamonadaceae</taxon>
        <taxon>Paenacidovorax</taxon>
    </lineage>
</organism>
<name>A0A7H0HCE4_9BURK</name>
<keyword evidence="3" id="KW-0732">Signal</keyword>
<dbReference type="AlphaFoldDB" id="A0A7H0HCE4"/>
<dbReference type="InterPro" id="IPR025392">
    <property type="entry name" value="DUF4124"/>
</dbReference>
<dbReference type="RefSeq" id="WP_187735203.1">
    <property type="nucleotide sequence ID" value="NZ_CP060790.1"/>
</dbReference>
<feature type="signal peptide" evidence="3">
    <location>
        <begin position="1"/>
        <end position="23"/>
    </location>
</feature>
<dbReference type="EMBL" id="CP060790">
    <property type="protein sequence ID" value="QNP58210.1"/>
    <property type="molecule type" value="Genomic_DNA"/>
</dbReference>
<evidence type="ECO:0000256" key="2">
    <source>
        <dbReference type="SAM" id="MobiDB-lite"/>
    </source>
</evidence>
<dbReference type="KEGG" id="amon:H9L24_14135"/>
<evidence type="ECO:0000256" key="1">
    <source>
        <dbReference type="SAM" id="Coils"/>
    </source>
</evidence>
<keyword evidence="6" id="KW-1185">Reference proteome</keyword>
<sequence>MNKTAWNIGGVLALWGAGLCAWAQPAPTTSIYTCVDAKGRKLTADRPIADCTDREQRVLGPTGTERQRVGPTLTEQERSALEAQRRKEAEERARVADERRRERALMTRYPDKATHDAERAQALEQVDQITVVAEKRIVELQDQRKKLNTEMEFYKRDPNKAPMNLRRMLAENEDAIAEQQRFVAGQDQEKRRVNQRFDAELAQLRKLWETQRAAGSGAASASPPASADIR</sequence>
<feature type="domain" description="DUF4124" evidence="4">
    <location>
        <begin position="19"/>
        <end position="70"/>
    </location>
</feature>
<gene>
    <name evidence="5" type="ORF">H9L24_14135</name>
</gene>
<reference evidence="5 6" key="1">
    <citation type="submission" date="2020-08" db="EMBL/GenBank/DDBJ databases">
        <title>Genome sequence of Acidovorax monticola KACC 19171T.</title>
        <authorList>
            <person name="Hyun D.-W."/>
            <person name="Bae J.-W."/>
        </authorList>
    </citation>
    <scope>NUCLEOTIDE SEQUENCE [LARGE SCALE GENOMIC DNA]</scope>
    <source>
        <strain evidence="5 6">KACC 19171</strain>
    </source>
</reference>